<keyword evidence="6 14" id="KW-0732">Signal</keyword>
<evidence type="ECO:0000256" key="10">
    <source>
        <dbReference type="ARBA" id="ARBA00023237"/>
    </source>
</evidence>
<dbReference type="eggNOG" id="COG4771">
    <property type="taxonomic scope" value="Bacteria"/>
</dbReference>
<proteinExistence type="inferred from homology"/>
<evidence type="ECO:0000256" key="14">
    <source>
        <dbReference type="SAM" id="SignalP"/>
    </source>
</evidence>
<dbReference type="Pfam" id="PF07715">
    <property type="entry name" value="Plug"/>
    <property type="match status" value="1"/>
</dbReference>
<comment type="subcellular location">
    <subcellularLocation>
        <location evidence="1 11">Cell outer membrane</location>
        <topology evidence="1 11">Multi-pass membrane protein</topology>
    </subcellularLocation>
</comment>
<gene>
    <name evidence="17" type="ORF">JCM7686_pAMI4p004</name>
</gene>
<keyword evidence="7 13" id="KW-0798">TonB box</keyword>
<dbReference type="InterPro" id="IPR010949">
    <property type="entry name" value="TonB_Hb/transfer/lactofer_rcpt"/>
</dbReference>
<accession>S5Y4M8</accession>
<geneLocation type="plasmid" evidence="17 18">
    <name>pAMI4</name>
</geneLocation>
<dbReference type="PROSITE" id="PS52016">
    <property type="entry name" value="TONB_DEPENDENT_REC_3"/>
    <property type="match status" value="1"/>
</dbReference>
<evidence type="ECO:0000256" key="2">
    <source>
        <dbReference type="ARBA" id="ARBA00009810"/>
    </source>
</evidence>
<dbReference type="NCBIfam" id="TIGR01786">
    <property type="entry name" value="TonB-hemlactrns"/>
    <property type="match status" value="1"/>
</dbReference>
<dbReference type="InterPro" id="IPR036942">
    <property type="entry name" value="Beta-barrel_TonB_sf"/>
</dbReference>
<evidence type="ECO:0000256" key="9">
    <source>
        <dbReference type="ARBA" id="ARBA00023170"/>
    </source>
</evidence>
<dbReference type="SUPFAM" id="SSF56935">
    <property type="entry name" value="Porins"/>
    <property type="match status" value="1"/>
</dbReference>
<feature type="signal peptide" evidence="14">
    <location>
        <begin position="1"/>
        <end position="25"/>
    </location>
</feature>
<keyword evidence="3 11" id="KW-0813">Transport</keyword>
<feature type="short sequence motif" description="TonB C-terminal box" evidence="12">
    <location>
        <begin position="746"/>
        <end position="763"/>
    </location>
</feature>
<dbReference type="EMBL" id="CP006652">
    <property type="protein sequence ID" value="AGT10695.1"/>
    <property type="molecule type" value="Genomic_DNA"/>
</dbReference>
<evidence type="ECO:0000256" key="1">
    <source>
        <dbReference type="ARBA" id="ARBA00004571"/>
    </source>
</evidence>
<dbReference type="AlphaFoldDB" id="S5Y4M8"/>
<organism evidence="17 18">
    <name type="scientific">Paracoccus aminophilus JCM 7686</name>
    <dbReference type="NCBI Taxonomy" id="1367847"/>
    <lineage>
        <taxon>Bacteria</taxon>
        <taxon>Pseudomonadati</taxon>
        <taxon>Pseudomonadota</taxon>
        <taxon>Alphaproteobacteria</taxon>
        <taxon>Rhodobacterales</taxon>
        <taxon>Paracoccaceae</taxon>
        <taxon>Paracoccus</taxon>
    </lineage>
</organism>
<evidence type="ECO:0000256" key="7">
    <source>
        <dbReference type="ARBA" id="ARBA00023077"/>
    </source>
</evidence>
<name>S5Y4M8_PARAH</name>
<evidence type="ECO:0000256" key="8">
    <source>
        <dbReference type="ARBA" id="ARBA00023136"/>
    </source>
</evidence>
<dbReference type="PANTHER" id="PTHR30069:SF29">
    <property type="entry name" value="HEMOGLOBIN AND HEMOGLOBIN-HAPTOGLOBIN-BINDING PROTEIN 1-RELATED"/>
    <property type="match status" value="1"/>
</dbReference>
<dbReference type="Gene3D" id="2.170.130.10">
    <property type="entry name" value="TonB-dependent receptor, plug domain"/>
    <property type="match status" value="1"/>
</dbReference>
<keyword evidence="10 11" id="KW-0998">Cell outer membrane</keyword>
<dbReference type="OrthoDB" id="9760494at2"/>
<evidence type="ECO:0000313" key="17">
    <source>
        <dbReference type="EMBL" id="AGT10695.1"/>
    </source>
</evidence>
<evidence type="ECO:0000256" key="13">
    <source>
        <dbReference type="RuleBase" id="RU003357"/>
    </source>
</evidence>
<keyword evidence="4 11" id="KW-1134">Transmembrane beta strand</keyword>
<dbReference type="GO" id="GO:0015232">
    <property type="term" value="F:heme transmembrane transporter activity"/>
    <property type="evidence" value="ECO:0007669"/>
    <property type="project" value="InterPro"/>
</dbReference>
<comment type="similarity">
    <text evidence="2 11 13">Belongs to the TonB-dependent receptor family.</text>
</comment>
<keyword evidence="8 11" id="KW-0472">Membrane</keyword>
<dbReference type="PANTHER" id="PTHR30069">
    <property type="entry name" value="TONB-DEPENDENT OUTER MEMBRANE RECEPTOR"/>
    <property type="match status" value="1"/>
</dbReference>
<feature type="domain" description="TonB-dependent receptor plug" evidence="16">
    <location>
        <begin position="63"/>
        <end position="172"/>
    </location>
</feature>
<dbReference type="InterPro" id="IPR012910">
    <property type="entry name" value="Plug_dom"/>
</dbReference>
<evidence type="ECO:0000256" key="11">
    <source>
        <dbReference type="PROSITE-ProRule" id="PRU01360"/>
    </source>
</evidence>
<dbReference type="InterPro" id="IPR010917">
    <property type="entry name" value="TonB_rcpt_CS"/>
</dbReference>
<evidence type="ECO:0000256" key="6">
    <source>
        <dbReference type="ARBA" id="ARBA00022729"/>
    </source>
</evidence>
<keyword evidence="17" id="KW-0614">Plasmid</keyword>
<feature type="domain" description="TonB-dependent receptor-like beta-barrel" evidence="15">
    <location>
        <begin position="278"/>
        <end position="718"/>
    </location>
</feature>
<dbReference type="InterPro" id="IPR037066">
    <property type="entry name" value="Plug_dom_sf"/>
</dbReference>
<dbReference type="PATRIC" id="fig|1367847.3.peg.3628"/>
<evidence type="ECO:0000259" key="15">
    <source>
        <dbReference type="Pfam" id="PF00593"/>
    </source>
</evidence>
<dbReference type="PROSITE" id="PS01156">
    <property type="entry name" value="TONB_DEPENDENT_REC_2"/>
    <property type="match status" value="1"/>
</dbReference>
<feature type="chain" id="PRO_5004544792" evidence="14">
    <location>
        <begin position="26"/>
        <end position="763"/>
    </location>
</feature>
<keyword evidence="5 11" id="KW-0812">Transmembrane</keyword>
<keyword evidence="18" id="KW-1185">Reference proteome</keyword>
<evidence type="ECO:0000259" key="16">
    <source>
        <dbReference type="Pfam" id="PF07715"/>
    </source>
</evidence>
<dbReference type="KEGG" id="pami:JCM7686_pAMI4p004"/>
<evidence type="ECO:0000256" key="4">
    <source>
        <dbReference type="ARBA" id="ARBA00022452"/>
    </source>
</evidence>
<dbReference type="RefSeq" id="WP_020952180.1">
    <property type="nucleotide sequence ID" value="NC_022049.1"/>
</dbReference>
<dbReference type="CDD" id="cd01347">
    <property type="entry name" value="ligand_gated_channel"/>
    <property type="match status" value="1"/>
</dbReference>
<evidence type="ECO:0000256" key="5">
    <source>
        <dbReference type="ARBA" id="ARBA00022692"/>
    </source>
</evidence>
<dbReference type="HOGENOM" id="CLU_008287_19_0_5"/>
<evidence type="ECO:0000256" key="3">
    <source>
        <dbReference type="ARBA" id="ARBA00022448"/>
    </source>
</evidence>
<evidence type="ECO:0000313" key="18">
    <source>
        <dbReference type="Proteomes" id="UP000015480"/>
    </source>
</evidence>
<dbReference type="InterPro" id="IPR039426">
    <property type="entry name" value="TonB-dep_rcpt-like"/>
</dbReference>
<dbReference type="NCBIfam" id="TIGR01785">
    <property type="entry name" value="TonB-hemin"/>
    <property type="match status" value="1"/>
</dbReference>
<dbReference type="GO" id="GO:0044718">
    <property type="term" value="P:siderophore transmembrane transport"/>
    <property type="evidence" value="ECO:0007669"/>
    <property type="project" value="TreeGrafter"/>
</dbReference>
<dbReference type="Gene3D" id="2.40.170.20">
    <property type="entry name" value="TonB-dependent receptor, beta-barrel domain"/>
    <property type="match status" value="1"/>
</dbReference>
<dbReference type="GO" id="GO:0009279">
    <property type="term" value="C:cell outer membrane"/>
    <property type="evidence" value="ECO:0007669"/>
    <property type="project" value="UniProtKB-SubCell"/>
</dbReference>
<dbReference type="Proteomes" id="UP000015480">
    <property type="component" value="Plasmid pAMI4"/>
</dbReference>
<dbReference type="GO" id="GO:0015344">
    <property type="term" value="F:siderophore uptake transmembrane transporter activity"/>
    <property type="evidence" value="ECO:0007669"/>
    <property type="project" value="TreeGrafter"/>
</dbReference>
<dbReference type="Pfam" id="PF00593">
    <property type="entry name" value="TonB_dep_Rec_b-barrel"/>
    <property type="match status" value="1"/>
</dbReference>
<dbReference type="InterPro" id="IPR011276">
    <property type="entry name" value="TonB_haem/Hb_rcpt"/>
</dbReference>
<sequence length="763" mass="83965">MRLPPRAALWATTILALPMSGMALAQEASAPAAPQESAIKNSEDGVVTLDKVTIYATRQSTNVSDAPASITVVEGAALEARGQDNLQQMTRYIPGVTVSRQTSATDPFATFGGVNIRGVGGNRVQMLIDGSRVAERITDGTRDYFDFNFIKQVDVVKGPSSVLWGSDALGGVVAFTTIDPEDVLQGQDRAGTGRLSYDSLNGESGVSAAFAQRFSPDLTALLGIARTDAHEAKFRKARADGGVAGCERNIDYGAPGCNELNPADIAANRLLAKLVWTPSSEHRLAFTADFLQRDTDVQYNVLKGPVYSSMTGLPTGEVNFNHDRNLEVRRQHFSLTHTWTPGSGFVDEVRTTFAYTPYSYKRTGTKWSRNAAGQNVITRDRLDYSEDFFELDVQATSRFSTGSAEHELTWGFDGDLTHTDYARVDRVQNLTTGTDEIKRAGGFNFANSKTRRADLYVQDKISLLNGQLELTPGLRFASYRIEPNPDKDYIPVIGKEPKTRSDSKVLGNFGALYRINDTYKVWANYGQGFKMPTAQQLYTSVPGASFDMIPAPDLRPEEVKSFELGLRRETAQSYFGVTAFRADYTDFIQSFWNPPGTNVYTYRNIGKVKTWGLELEGRYDLADNLSLTGSAAWMKGRQKVDEKSEETPQDLPPLTATLGLSWEARPDLTLDLMGTVASRIRETATKNNFKAPGYGVVDAYASWKVTDTAVLNLGVKNLFDKRYFYDSASGYSVTPSRSVGAQNPLELQTAPGRFFTASLEMKF</sequence>
<reference evidence="17 18" key="1">
    <citation type="journal article" date="2014" name="BMC Genomics">
        <title>Architecture and functions of a multipartite genome of the methylotrophic bacterium Paracoccus aminophilus JCM 7686, containing primary and secondary chromids.</title>
        <authorList>
            <person name="Dziewit L."/>
            <person name="Czarnecki J."/>
            <person name="Wibberg D."/>
            <person name="Radlinska M."/>
            <person name="Mrozek P."/>
            <person name="Szymczak M."/>
            <person name="Schluter A."/>
            <person name="Puhler A."/>
            <person name="Bartosik D."/>
        </authorList>
    </citation>
    <scope>NUCLEOTIDE SEQUENCE [LARGE SCALE GENOMIC DNA]</scope>
    <source>
        <strain evidence="17">JCM 7686</strain>
        <plasmid evidence="18">Plasmid pAMI4</plasmid>
    </source>
</reference>
<protein>
    <submittedName>
        <fullName evidence="17">TonB-dependent receptor</fullName>
    </submittedName>
</protein>
<dbReference type="InterPro" id="IPR000531">
    <property type="entry name" value="Beta-barrel_TonB"/>
</dbReference>
<keyword evidence="9 17" id="KW-0675">Receptor</keyword>
<evidence type="ECO:0000256" key="12">
    <source>
        <dbReference type="PROSITE-ProRule" id="PRU10144"/>
    </source>
</evidence>